<dbReference type="InterPro" id="IPR028098">
    <property type="entry name" value="Glyco_trans_4-like_N"/>
</dbReference>
<keyword evidence="4" id="KW-0328">Glycosyltransferase</keyword>
<proteinExistence type="predicted"/>
<feature type="domain" description="Glycosyltransferase subfamily 4-like N-terminal" evidence="3">
    <location>
        <begin position="20"/>
        <end position="175"/>
    </location>
</feature>
<dbReference type="SUPFAM" id="SSF53756">
    <property type="entry name" value="UDP-Glycosyltransferase/glycogen phosphorylase"/>
    <property type="match status" value="1"/>
</dbReference>
<dbReference type="PANTHER" id="PTHR46401">
    <property type="entry name" value="GLYCOSYLTRANSFERASE WBBK-RELATED"/>
    <property type="match status" value="1"/>
</dbReference>
<dbReference type="Pfam" id="PF00534">
    <property type="entry name" value="Glycos_transf_1"/>
    <property type="match status" value="1"/>
</dbReference>
<dbReference type="AlphaFoldDB" id="A0A5J4T0Z1"/>
<feature type="domain" description="Glycosyl transferase family 1" evidence="2">
    <location>
        <begin position="182"/>
        <end position="344"/>
    </location>
</feature>
<dbReference type="Pfam" id="PF13579">
    <property type="entry name" value="Glyco_trans_4_4"/>
    <property type="match status" value="1"/>
</dbReference>
<organism evidence="4">
    <name type="scientific">termite gut metagenome</name>
    <dbReference type="NCBI Taxonomy" id="433724"/>
    <lineage>
        <taxon>unclassified sequences</taxon>
        <taxon>metagenomes</taxon>
        <taxon>organismal metagenomes</taxon>
    </lineage>
</organism>
<gene>
    <name evidence="4" type="ORF">EZS27_000744</name>
</gene>
<dbReference type="EC" id="2.4.1.346" evidence="4"/>
<dbReference type="GO" id="GO:0009103">
    <property type="term" value="P:lipopolysaccharide biosynthetic process"/>
    <property type="evidence" value="ECO:0007669"/>
    <property type="project" value="TreeGrafter"/>
</dbReference>
<sequence length="379" mass="43199">MKLSKYNILHTISELGISGGGPSQSVYYTVKGLRDQDVNVDILTYKPDKNDRFISEENYIIALPNKKALFAYSSEYKQYLENHSYDIYHAQGVWLYPTYIAAKIARKQDKPYLITPRGMLYPQALAVSKLKKQLFLKLFLLNDLSKASAVHATCLEEMQYLRNLGVKSSIAVIPNPINILEEVTNSTPDKIRIGYLGRVHPRKNIKRLIYAWEKLGNETNDKELVIIGAGDEQYLQFLKDEVLRLNLKNILFTGFLSGESKDNALCSLSYLVVPSDFENFGMIVPEALIQGIPVIASKGTPWEELNTHNCGWWVDNDVEILAATIEKAIHLPENERIAMGKRGQELIKNNYSVEVVSKKMIRLYEWILNGGEKPEFVYE</sequence>
<evidence type="ECO:0000259" key="3">
    <source>
        <dbReference type="Pfam" id="PF13579"/>
    </source>
</evidence>
<dbReference type="PANTHER" id="PTHR46401:SF2">
    <property type="entry name" value="GLYCOSYLTRANSFERASE WBBK-RELATED"/>
    <property type="match status" value="1"/>
</dbReference>
<dbReference type="Gene3D" id="3.40.50.2000">
    <property type="entry name" value="Glycogen Phosphorylase B"/>
    <property type="match status" value="2"/>
</dbReference>
<reference evidence="4" key="1">
    <citation type="submission" date="2019-03" db="EMBL/GenBank/DDBJ databases">
        <title>Single cell metagenomics reveals metabolic interactions within the superorganism composed of flagellate Streblomastix strix and complex community of Bacteroidetes bacteria on its surface.</title>
        <authorList>
            <person name="Treitli S.C."/>
            <person name="Kolisko M."/>
            <person name="Husnik F."/>
            <person name="Keeling P."/>
            <person name="Hampl V."/>
        </authorList>
    </citation>
    <scope>NUCLEOTIDE SEQUENCE</scope>
    <source>
        <strain evidence="4">STM</strain>
    </source>
</reference>
<dbReference type="InterPro" id="IPR001296">
    <property type="entry name" value="Glyco_trans_1"/>
</dbReference>
<evidence type="ECO:0000259" key="2">
    <source>
        <dbReference type="Pfam" id="PF00534"/>
    </source>
</evidence>
<accession>A0A5J4T0Z1</accession>
<keyword evidence="1 4" id="KW-0808">Transferase</keyword>
<dbReference type="GO" id="GO:0016757">
    <property type="term" value="F:glycosyltransferase activity"/>
    <property type="evidence" value="ECO:0007669"/>
    <property type="project" value="UniProtKB-KW"/>
</dbReference>
<name>A0A5J4T0Z1_9ZZZZ</name>
<comment type="caution">
    <text evidence="4">The sequence shown here is derived from an EMBL/GenBank/DDBJ whole genome shotgun (WGS) entry which is preliminary data.</text>
</comment>
<evidence type="ECO:0000256" key="1">
    <source>
        <dbReference type="ARBA" id="ARBA00022679"/>
    </source>
</evidence>
<dbReference type="EMBL" id="SNRY01000007">
    <property type="protein sequence ID" value="KAA6351947.1"/>
    <property type="molecule type" value="Genomic_DNA"/>
</dbReference>
<protein>
    <submittedName>
        <fullName evidence="4">GDP-mannose-dependent alpha-(1-6)-phosphatidylinositol dimannoside mannosyltransferase</fullName>
        <ecNumber evidence="4">2.4.1.346</ecNumber>
    </submittedName>
</protein>
<evidence type="ECO:0000313" key="4">
    <source>
        <dbReference type="EMBL" id="KAA6351947.1"/>
    </source>
</evidence>